<feature type="domain" description="Tryptophan synthase beta chain-like PALP" evidence="3">
    <location>
        <begin position="42"/>
        <end position="354"/>
    </location>
</feature>
<evidence type="ECO:0000313" key="4">
    <source>
        <dbReference type="EMBL" id="MBB5143367.1"/>
    </source>
</evidence>
<accession>A0A7W8C2S2</accession>
<evidence type="ECO:0000313" key="5">
    <source>
        <dbReference type="Proteomes" id="UP000539075"/>
    </source>
</evidence>
<evidence type="ECO:0000259" key="3">
    <source>
        <dbReference type="Pfam" id="PF00291"/>
    </source>
</evidence>
<dbReference type="InterPro" id="IPR036052">
    <property type="entry name" value="TrpB-like_PALP_sf"/>
</dbReference>
<reference evidence="4 5" key="1">
    <citation type="submission" date="2020-08" db="EMBL/GenBank/DDBJ databases">
        <title>Genomic Encyclopedia of Type Strains, Phase IV (KMG-IV): sequencing the most valuable type-strain genomes for metagenomic binning, comparative biology and taxonomic classification.</title>
        <authorList>
            <person name="Goeker M."/>
        </authorList>
    </citation>
    <scope>NUCLEOTIDE SEQUENCE [LARGE SCALE GENOMIC DNA]</scope>
    <source>
        <strain evidence="4 5">DSM 11275</strain>
    </source>
</reference>
<dbReference type="Gene3D" id="3.40.50.1100">
    <property type="match status" value="2"/>
</dbReference>
<dbReference type="PANTHER" id="PTHR42937">
    <property type="match status" value="1"/>
</dbReference>
<dbReference type="Proteomes" id="UP000539075">
    <property type="component" value="Unassembled WGS sequence"/>
</dbReference>
<evidence type="ECO:0000256" key="1">
    <source>
        <dbReference type="ARBA" id="ARBA00001933"/>
    </source>
</evidence>
<protein>
    <submittedName>
        <fullName evidence="4">Diaminopropionate ammonia-lyase</fullName>
        <ecNumber evidence="4">4.3.1.15</ecNumber>
    </submittedName>
</protein>
<dbReference type="CDD" id="cd00640">
    <property type="entry name" value="Trp-synth-beta_II"/>
    <property type="match status" value="1"/>
</dbReference>
<dbReference type="InterPro" id="IPR019871">
    <property type="entry name" value="DiNH2propionate_NH3-lyase_sub"/>
</dbReference>
<dbReference type="Pfam" id="PF00291">
    <property type="entry name" value="PALP"/>
    <property type="match status" value="1"/>
</dbReference>
<dbReference type="NCBIfam" id="TIGR03528">
    <property type="entry name" value="2_3_DAP_am_ly"/>
    <property type="match status" value="1"/>
</dbReference>
<dbReference type="PANTHER" id="PTHR42937:SF1">
    <property type="entry name" value="DIAMINOPROPIONATE AMMONIA-LYASE"/>
    <property type="match status" value="1"/>
</dbReference>
<dbReference type="EC" id="4.3.1.15" evidence="4"/>
<keyword evidence="2" id="KW-0663">Pyridoxal phosphate</keyword>
<organism evidence="4 5">
    <name type="scientific">Desulfovibrio intestinalis</name>
    <dbReference type="NCBI Taxonomy" id="58621"/>
    <lineage>
        <taxon>Bacteria</taxon>
        <taxon>Pseudomonadati</taxon>
        <taxon>Thermodesulfobacteriota</taxon>
        <taxon>Desulfovibrionia</taxon>
        <taxon>Desulfovibrionales</taxon>
        <taxon>Desulfovibrionaceae</taxon>
        <taxon>Desulfovibrio</taxon>
    </lineage>
</organism>
<gene>
    <name evidence="4" type="ORF">HNQ38_001464</name>
</gene>
<dbReference type="InterPro" id="IPR010081">
    <property type="entry name" value="DiNH2opropionate_NH3_lyase"/>
</dbReference>
<dbReference type="GO" id="GO:0008838">
    <property type="term" value="F:diaminopropionate ammonia-lyase activity"/>
    <property type="evidence" value="ECO:0007669"/>
    <property type="project" value="UniProtKB-EC"/>
</dbReference>
<dbReference type="AlphaFoldDB" id="A0A7W8C2S2"/>
<dbReference type="NCBIfam" id="TIGR01747">
    <property type="entry name" value="diampropi_NH3ly"/>
    <property type="match status" value="1"/>
</dbReference>
<dbReference type="RefSeq" id="WP_183718843.1">
    <property type="nucleotide sequence ID" value="NZ_JACHGO010000004.1"/>
</dbReference>
<proteinExistence type="predicted"/>
<name>A0A7W8C2S2_9BACT</name>
<dbReference type="NCBIfam" id="NF006058">
    <property type="entry name" value="PRK08206.1"/>
    <property type="match status" value="1"/>
</dbReference>
<dbReference type="GO" id="GO:0030170">
    <property type="term" value="F:pyridoxal phosphate binding"/>
    <property type="evidence" value="ECO:0007669"/>
    <property type="project" value="InterPro"/>
</dbReference>
<comment type="caution">
    <text evidence="4">The sequence shown here is derived from an EMBL/GenBank/DDBJ whole genome shotgun (WGS) entry which is preliminary data.</text>
</comment>
<keyword evidence="4" id="KW-0456">Lyase</keyword>
<evidence type="ECO:0000256" key="2">
    <source>
        <dbReference type="ARBA" id="ARBA00022898"/>
    </source>
</evidence>
<dbReference type="InterPro" id="IPR001926">
    <property type="entry name" value="TrpB-like_PALP"/>
</dbReference>
<dbReference type="SUPFAM" id="SSF53686">
    <property type="entry name" value="Tryptophan synthase beta subunit-like PLP-dependent enzymes"/>
    <property type="match status" value="1"/>
</dbReference>
<keyword evidence="5" id="KW-1185">Reference proteome</keyword>
<dbReference type="EMBL" id="JACHGO010000004">
    <property type="protein sequence ID" value="MBB5143367.1"/>
    <property type="molecule type" value="Genomic_DNA"/>
</dbReference>
<comment type="cofactor">
    <cofactor evidence="1">
        <name>pyridoxal 5'-phosphate</name>
        <dbReference type="ChEBI" id="CHEBI:597326"/>
    </cofactor>
</comment>
<sequence length="408" mass="43477">MKTVSYCPNSRRARAGQAVDVSLFGPEEARVARSFHQGFAQYAATPLVRLKALADNLGVAEIQVKDESWRFGLNAFKVLGGSYAVARYLAQRLELPMNEVTPDLLCSAGVREKLGDVTLVTATDGNHGRGVAWTAQQLHMKAAVFMPKGSAPIRAENIRKTGAQCTITELNYDDTVRLAMQHAATSGGVLIQDTAWDGYEEVPLWIMQGYTTLALEADEQWRSSGAKPPTHILLQAGVGSFAAAVLGYFASVLGDEAPEAVVVEPHAADCFYRSFEAADGHPHAVTGHMQTIMAGLACGEPSSLCWPILRDRAAGALSCADPVSANGMRILAAPLPGDTPVCSGESGAAPLGALEYVMKNPGMLEVRQALGLNASSRVLLFSTEGDTSPDLYRQIVWHGRYGSEACGV</sequence>